<dbReference type="EMBL" id="KV013997">
    <property type="protein sequence ID" value="KZV22932.1"/>
    <property type="molecule type" value="Genomic_DNA"/>
</dbReference>
<reference evidence="2 3" key="1">
    <citation type="journal article" date="2015" name="Proc. Natl. Acad. Sci. U.S.A.">
        <title>The resurrection genome of Boea hygrometrica: A blueprint for survival of dehydration.</title>
        <authorList>
            <person name="Xiao L."/>
            <person name="Yang G."/>
            <person name="Zhang L."/>
            <person name="Yang X."/>
            <person name="Zhao S."/>
            <person name="Ji Z."/>
            <person name="Zhou Q."/>
            <person name="Hu M."/>
            <person name="Wang Y."/>
            <person name="Chen M."/>
            <person name="Xu Y."/>
            <person name="Jin H."/>
            <person name="Xiao X."/>
            <person name="Hu G."/>
            <person name="Bao F."/>
            <person name="Hu Y."/>
            <person name="Wan P."/>
            <person name="Li L."/>
            <person name="Deng X."/>
            <person name="Kuang T."/>
            <person name="Xiang C."/>
            <person name="Zhu J.K."/>
            <person name="Oliver M.J."/>
            <person name="He Y."/>
        </authorList>
    </citation>
    <scope>NUCLEOTIDE SEQUENCE [LARGE SCALE GENOMIC DNA]</scope>
    <source>
        <strain evidence="3">cv. XS01</strain>
    </source>
</reference>
<name>A0A2Z7AUP2_9LAMI</name>
<keyword evidence="3" id="KW-1185">Reference proteome</keyword>
<proteinExistence type="predicted"/>
<accession>A0A2Z7AUP2</accession>
<evidence type="ECO:0000256" key="1">
    <source>
        <dbReference type="SAM" id="MobiDB-lite"/>
    </source>
</evidence>
<gene>
    <name evidence="2" type="ORF">F511_37845</name>
</gene>
<dbReference type="Proteomes" id="UP000250235">
    <property type="component" value="Unassembled WGS sequence"/>
</dbReference>
<evidence type="ECO:0000313" key="2">
    <source>
        <dbReference type="EMBL" id="KZV22932.1"/>
    </source>
</evidence>
<sequence>MTENSIIENLSQEILNHDLTAAQIIQIVAATVEQVLSQRSKANSPLHPQVEEMRKLREAVSCLREEKSSGPPPPPVQDVPFSTEVLVA</sequence>
<feature type="region of interest" description="Disordered" evidence="1">
    <location>
        <begin position="63"/>
        <end position="83"/>
    </location>
</feature>
<organism evidence="2 3">
    <name type="scientific">Dorcoceras hygrometricum</name>
    <dbReference type="NCBI Taxonomy" id="472368"/>
    <lineage>
        <taxon>Eukaryota</taxon>
        <taxon>Viridiplantae</taxon>
        <taxon>Streptophyta</taxon>
        <taxon>Embryophyta</taxon>
        <taxon>Tracheophyta</taxon>
        <taxon>Spermatophyta</taxon>
        <taxon>Magnoliopsida</taxon>
        <taxon>eudicotyledons</taxon>
        <taxon>Gunneridae</taxon>
        <taxon>Pentapetalae</taxon>
        <taxon>asterids</taxon>
        <taxon>lamiids</taxon>
        <taxon>Lamiales</taxon>
        <taxon>Gesneriaceae</taxon>
        <taxon>Didymocarpoideae</taxon>
        <taxon>Trichosporeae</taxon>
        <taxon>Loxocarpinae</taxon>
        <taxon>Dorcoceras</taxon>
    </lineage>
</organism>
<protein>
    <submittedName>
        <fullName evidence="2">Uncharacterized protein</fullName>
    </submittedName>
</protein>
<dbReference type="AlphaFoldDB" id="A0A2Z7AUP2"/>
<evidence type="ECO:0000313" key="3">
    <source>
        <dbReference type="Proteomes" id="UP000250235"/>
    </source>
</evidence>